<sequence length="129" mass="14610">MKSNQVTGIGFRFLHIEDRRIPIHRRNDRVEEMCIRNSHSTRGMHWHVPCVIVEQIHLSQHGYSLSLASPFGSSASFFHALGILSNSPLIVALIIPKSNTFTKTTFSFNSILLSKLLYSMLITISFLVV</sequence>
<keyword evidence="1" id="KW-0472">Membrane</keyword>
<keyword evidence="3" id="KW-1185">Reference proteome</keyword>
<feature type="transmembrane region" description="Helical" evidence="1">
    <location>
        <begin position="107"/>
        <end position="128"/>
    </location>
</feature>
<proteinExistence type="predicted"/>
<dbReference type="EMBL" id="JASCZI010000088">
    <property type="protein sequence ID" value="MED6108490.1"/>
    <property type="molecule type" value="Genomic_DNA"/>
</dbReference>
<organism evidence="2 3">
    <name type="scientific">Stylosanthes scabra</name>
    <dbReference type="NCBI Taxonomy" id="79078"/>
    <lineage>
        <taxon>Eukaryota</taxon>
        <taxon>Viridiplantae</taxon>
        <taxon>Streptophyta</taxon>
        <taxon>Embryophyta</taxon>
        <taxon>Tracheophyta</taxon>
        <taxon>Spermatophyta</taxon>
        <taxon>Magnoliopsida</taxon>
        <taxon>eudicotyledons</taxon>
        <taxon>Gunneridae</taxon>
        <taxon>Pentapetalae</taxon>
        <taxon>rosids</taxon>
        <taxon>fabids</taxon>
        <taxon>Fabales</taxon>
        <taxon>Fabaceae</taxon>
        <taxon>Papilionoideae</taxon>
        <taxon>50 kb inversion clade</taxon>
        <taxon>dalbergioids sensu lato</taxon>
        <taxon>Dalbergieae</taxon>
        <taxon>Pterocarpus clade</taxon>
        <taxon>Stylosanthes</taxon>
    </lineage>
</organism>
<evidence type="ECO:0000256" key="1">
    <source>
        <dbReference type="SAM" id="Phobius"/>
    </source>
</evidence>
<keyword evidence="1" id="KW-1133">Transmembrane helix</keyword>
<gene>
    <name evidence="2" type="ORF">PIB30_024520</name>
</gene>
<name>A0ABU6Q9A8_9FABA</name>
<accession>A0ABU6Q9A8</accession>
<dbReference type="Proteomes" id="UP001341840">
    <property type="component" value="Unassembled WGS sequence"/>
</dbReference>
<protein>
    <submittedName>
        <fullName evidence="2">Uncharacterized protein</fullName>
    </submittedName>
</protein>
<evidence type="ECO:0000313" key="3">
    <source>
        <dbReference type="Proteomes" id="UP001341840"/>
    </source>
</evidence>
<keyword evidence="1" id="KW-0812">Transmembrane</keyword>
<feature type="transmembrane region" description="Helical" evidence="1">
    <location>
        <begin position="77"/>
        <end position="95"/>
    </location>
</feature>
<comment type="caution">
    <text evidence="2">The sequence shown here is derived from an EMBL/GenBank/DDBJ whole genome shotgun (WGS) entry which is preliminary data.</text>
</comment>
<reference evidence="2 3" key="1">
    <citation type="journal article" date="2023" name="Plants (Basel)">
        <title>Bridging the Gap: Combining Genomics and Transcriptomics Approaches to Understand Stylosanthes scabra, an Orphan Legume from the Brazilian Caatinga.</title>
        <authorList>
            <person name="Ferreira-Neto J.R.C."/>
            <person name="da Silva M.D."/>
            <person name="Binneck E."/>
            <person name="de Melo N.F."/>
            <person name="da Silva R.H."/>
            <person name="de Melo A.L.T.M."/>
            <person name="Pandolfi V."/>
            <person name="Bustamante F.O."/>
            <person name="Brasileiro-Vidal A.C."/>
            <person name="Benko-Iseppon A.M."/>
        </authorList>
    </citation>
    <scope>NUCLEOTIDE SEQUENCE [LARGE SCALE GENOMIC DNA]</scope>
    <source>
        <tissue evidence="2">Leaves</tissue>
    </source>
</reference>
<evidence type="ECO:0000313" key="2">
    <source>
        <dbReference type="EMBL" id="MED6108490.1"/>
    </source>
</evidence>